<sequence length="407" mass="39683">MDFGALPPEINSGLMYAGPGSGPMLTAAAAWDAVATELGTTASSYQEVIEGLTSGSWYGPTSAMMAAAVAPYVHWMATSAAQAEQTAGQARAAAAAYEAAFTAMVPPPVIAANRALLAALIATNFLGQNTAAIAATEFHYAEMWAQDAAAMYAYAASSASATQLTPFAEPPQTTNAAGLAAQSNAVAQVGGTAQTTLTQLISAVPTALQNLTSPVAAAAPAQAESPLFAFLDLITGPTSPISYFPIAGVPYLLGFQNVLLPMAGQNLAGAVAKASAIPAATSGLLAGELGPATPALGTVGVGSSVSAGLNQAGLVGKLSVPQSWATAAPAIRPAAFVVPSTSLAAAPAAMADGSGSLFSQAALSGMAGRALVGTGGGVARSAGGTTGVSIGGDAASTATIIVIPADE</sequence>
<feature type="domain" description="PPE family C-terminal" evidence="3">
    <location>
        <begin position="306"/>
        <end position="379"/>
    </location>
</feature>
<evidence type="ECO:0000313" key="4">
    <source>
        <dbReference type="EMBL" id="SRX95232.1"/>
    </source>
</evidence>
<dbReference type="PANTHER" id="PTHR46766">
    <property type="entry name" value="GLUTAMINE-RICH PROTEIN 2"/>
    <property type="match status" value="1"/>
</dbReference>
<evidence type="ECO:0000259" key="2">
    <source>
        <dbReference type="Pfam" id="PF00823"/>
    </source>
</evidence>
<dbReference type="Pfam" id="PF12484">
    <property type="entry name" value="PPE-SVP"/>
    <property type="match status" value="1"/>
</dbReference>
<dbReference type="EMBL" id="UEGW01000001">
    <property type="protein sequence ID" value="SRX95232.1"/>
    <property type="molecule type" value="Genomic_DNA"/>
</dbReference>
<dbReference type="Proteomes" id="UP000252015">
    <property type="component" value="Unassembled WGS sequence"/>
</dbReference>
<dbReference type="RefSeq" id="WP_069397628.1">
    <property type="nucleotide sequence ID" value="NZ_JACKUN010000024.1"/>
</dbReference>
<dbReference type="InterPro" id="IPR038332">
    <property type="entry name" value="PPE_sf"/>
</dbReference>
<dbReference type="OrthoDB" id="4753903at2"/>
<reference evidence="4 5" key="1">
    <citation type="submission" date="2018-05" db="EMBL/GenBank/DDBJ databases">
        <authorList>
            <consortium name="IHU Genomes"/>
        </authorList>
    </citation>
    <scope>NUCLEOTIDE SEQUENCE [LARGE SCALE GENOMIC DNA]</scope>
    <source>
        <strain evidence="4 5">P7336</strain>
    </source>
</reference>
<evidence type="ECO:0000313" key="5">
    <source>
        <dbReference type="Proteomes" id="UP000252015"/>
    </source>
</evidence>
<protein>
    <submittedName>
        <fullName evidence="4">PPE family protein PPE29 [Mycobacterium tuberculosis H37Rv]</fullName>
    </submittedName>
</protein>
<comment type="similarity">
    <text evidence="1">Belongs to the mycobacterial PPE family.</text>
</comment>
<dbReference type="InterPro" id="IPR000030">
    <property type="entry name" value="PPE_dom"/>
</dbReference>
<dbReference type="FunFam" id="1.20.1260.20:FF:000001">
    <property type="entry name" value="PPE family protein PPE41"/>
    <property type="match status" value="1"/>
</dbReference>
<dbReference type="InterPro" id="IPR022171">
    <property type="entry name" value="PPE_C"/>
</dbReference>
<name>A0A1E3TA85_MYCSH</name>
<proteinExistence type="inferred from homology"/>
<feature type="domain" description="PPE" evidence="2">
    <location>
        <begin position="2"/>
        <end position="165"/>
    </location>
</feature>
<accession>A0A1E3TA85</accession>
<dbReference type="GO" id="GO:0052572">
    <property type="term" value="P:response to host immune response"/>
    <property type="evidence" value="ECO:0007669"/>
    <property type="project" value="TreeGrafter"/>
</dbReference>
<evidence type="ECO:0000259" key="3">
    <source>
        <dbReference type="Pfam" id="PF12484"/>
    </source>
</evidence>
<keyword evidence="5" id="KW-1185">Reference proteome</keyword>
<dbReference type="Pfam" id="PF00823">
    <property type="entry name" value="PPE"/>
    <property type="match status" value="1"/>
</dbReference>
<dbReference type="PANTHER" id="PTHR46766:SF1">
    <property type="entry name" value="GLUTAMINE-RICH PROTEIN 2"/>
    <property type="match status" value="1"/>
</dbReference>
<evidence type="ECO:0000256" key="1">
    <source>
        <dbReference type="ARBA" id="ARBA00010652"/>
    </source>
</evidence>
<dbReference type="SUPFAM" id="SSF140459">
    <property type="entry name" value="PE/PPE dimer-like"/>
    <property type="match status" value="1"/>
</dbReference>
<dbReference type="Gene3D" id="1.20.1260.20">
    <property type="entry name" value="PPE superfamily"/>
    <property type="match status" value="1"/>
</dbReference>
<dbReference type="AlphaFoldDB" id="A0A1E3TA85"/>
<dbReference type="STRING" id="29313.BHQ16_18895"/>
<organism evidence="4 5">
    <name type="scientific">Mycobacterium shimoidei</name>
    <dbReference type="NCBI Taxonomy" id="29313"/>
    <lineage>
        <taxon>Bacteria</taxon>
        <taxon>Bacillati</taxon>
        <taxon>Actinomycetota</taxon>
        <taxon>Actinomycetes</taxon>
        <taxon>Mycobacteriales</taxon>
        <taxon>Mycobacteriaceae</taxon>
        <taxon>Mycobacterium</taxon>
    </lineage>
</organism>
<gene>
    <name evidence="4" type="ORF">MSP7336_03496</name>
</gene>